<dbReference type="EMBL" id="BONG01000018">
    <property type="protein sequence ID" value="GIF89843.1"/>
    <property type="molecule type" value="Genomic_DNA"/>
</dbReference>
<accession>A0A8J3JZE8</accession>
<evidence type="ECO:0000313" key="2">
    <source>
        <dbReference type="Proteomes" id="UP000619293"/>
    </source>
</evidence>
<dbReference type="SUPFAM" id="SSF53649">
    <property type="entry name" value="Alkaline phosphatase-like"/>
    <property type="match status" value="1"/>
</dbReference>
<organism evidence="1 2">
    <name type="scientific">Catellatospora chokoriensis</name>
    <dbReference type="NCBI Taxonomy" id="310353"/>
    <lineage>
        <taxon>Bacteria</taxon>
        <taxon>Bacillati</taxon>
        <taxon>Actinomycetota</taxon>
        <taxon>Actinomycetes</taxon>
        <taxon>Micromonosporales</taxon>
        <taxon>Micromonosporaceae</taxon>
        <taxon>Catellatospora</taxon>
    </lineage>
</organism>
<dbReference type="AlphaFoldDB" id="A0A8J3JZE8"/>
<evidence type="ECO:0000313" key="1">
    <source>
        <dbReference type="EMBL" id="GIF89843.1"/>
    </source>
</evidence>
<dbReference type="GO" id="GO:0016787">
    <property type="term" value="F:hydrolase activity"/>
    <property type="evidence" value="ECO:0007669"/>
    <property type="project" value="UniProtKB-ARBA"/>
</dbReference>
<sequence length="379" mass="40722">MTSDLAKILPGVATSFGVPGFADPLGITHQIAGARRVALLLLDGMGWHNVPADPQRTPAFHAVMTGRLGTARPISTGFPSTTATSIVSLCTGALAGEHGILGYTLNVPESDRVLVHTRWTDDPDPQIWQPVPSILDALRAADIAVTIVNRPDLAHSGLTQVTTGQRGYVMAPDPEALAEGMIAAVRRERRSFVYGYYSGMDSAAHLHGNSSAQWWKAAETADILVQRLVEGLPPDAALIITADHGQLDIPASRRIDIDDDADLCKGLRVIAGEARVRYLYTEPGATRDVHERWTEKLGSVAQVLLRDQVVERGLFGLVRDQHRARIGDVVAICEDDWALVATKREPAAESRLIGMHGGMTPIEKQIPLITVAGDGTVSA</sequence>
<dbReference type="InterPro" id="IPR017850">
    <property type="entry name" value="Alkaline_phosphatase_core_sf"/>
</dbReference>
<dbReference type="PANTHER" id="PTHR10151">
    <property type="entry name" value="ECTONUCLEOTIDE PYROPHOSPHATASE/PHOSPHODIESTERASE"/>
    <property type="match status" value="1"/>
</dbReference>
<dbReference type="Proteomes" id="UP000619293">
    <property type="component" value="Unassembled WGS sequence"/>
</dbReference>
<comment type="caution">
    <text evidence="1">The sequence shown here is derived from an EMBL/GenBank/DDBJ whole genome shotgun (WGS) entry which is preliminary data.</text>
</comment>
<dbReference type="RefSeq" id="WP_191838988.1">
    <property type="nucleotide sequence ID" value="NZ_BAAALB010000008.1"/>
</dbReference>
<reference evidence="1 2" key="1">
    <citation type="submission" date="2021-01" db="EMBL/GenBank/DDBJ databases">
        <title>Whole genome shotgun sequence of Catellatospora chokoriensis NBRC 107358.</title>
        <authorList>
            <person name="Komaki H."/>
            <person name="Tamura T."/>
        </authorList>
    </citation>
    <scope>NUCLEOTIDE SEQUENCE [LARGE SCALE GENOMIC DNA]</scope>
    <source>
        <strain evidence="1 2">NBRC 107358</strain>
    </source>
</reference>
<proteinExistence type="predicted"/>
<name>A0A8J3JZE8_9ACTN</name>
<keyword evidence="2" id="KW-1185">Reference proteome</keyword>
<gene>
    <name evidence="1" type="ORF">Cch02nite_32870</name>
</gene>
<dbReference type="InterPro" id="IPR002591">
    <property type="entry name" value="Phosphodiest/P_Trfase"/>
</dbReference>
<dbReference type="PANTHER" id="PTHR10151:SF120">
    <property type="entry name" value="BIS(5'-ADENOSYL)-TRIPHOSPHATASE"/>
    <property type="match status" value="1"/>
</dbReference>
<protein>
    <submittedName>
        <fullName evidence="1">Alkaline phosphatase family protein</fullName>
    </submittedName>
</protein>
<dbReference type="Pfam" id="PF01663">
    <property type="entry name" value="Phosphodiest"/>
    <property type="match status" value="1"/>
</dbReference>
<dbReference type="Gene3D" id="3.40.720.10">
    <property type="entry name" value="Alkaline Phosphatase, subunit A"/>
    <property type="match status" value="1"/>
</dbReference>